<feature type="non-terminal residue" evidence="1">
    <location>
        <position position="1"/>
    </location>
</feature>
<reference evidence="1" key="1">
    <citation type="submission" date="2018-05" db="EMBL/GenBank/DDBJ databases">
        <authorList>
            <person name="Lanie J.A."/>
            <person name="Ng W.-L."/>
            <person name="Kazmierczak K.M."/>
            <person name="Andrzejewski T.M."/>
            <person name="Davidsen T.M."/>
            <person name="Wayne K.J."/>
            <person name="Tettelin H."/>
            <person name="Glass J.I."/>
            <person name="Rusch D."/>
            <person name="Podicherti R."/>
            <person name="Tsui H.-C.T."/>
            <person name="Winkler M.E."/>
        </authorList>
    </citation>
    <scope>NUCLEOTIDE SEQUENCE</scope>
</reference>
<evidence type="ECO:0000313" key="1">
    <source>
        <dbReference type="EMBL" id="SUZ86816.1"/>
    </source>
</evidence>
<organism evidence="1">
    <name type="scientific">marine metagenome</name>
    <dbReference type="NCBI Taxonomy" id="408172"/>
    <lineage>
        <taxon>unclassified sequences</taxon>
        <taxon>metagenomes</taxon>
        <taxon>ecological metagenomes</taxon>
    </lineage>
</organism>
<accession>A0A381R4X3</accession>
<name>A0A381R4X3_9ZZZZ</name>
<proteinExistence type="predicted"/>
<dbReference type="EMBL" id="UINC01001701">
    <property type="protein sequence ID" value="SUZ86816.1"/>
    <property type="molecule type" value="Genomic_DNA"/>
</dbReference>
<protein>
    <submittedName>
        <fullName evidence="1">Uncharacterized protein</fullName>
    </submittedName>
</protein>
<gene>
    <name evidence="1" type="ORF">METZ01_LOCUS39670</name>
</gene>
<sequence length="75" mass="8707">VPWIQQGYAEYPCPVAQNQEPSNRTRWPGRYSGDDNKHCPDCKIDHCSHIPVPIRIHTPESHLRTVLGSWHHSLR</sequence>
<dbReference type="AlphaFoldDB" id="A0A381R4X3"/>